<dbReference type="PROSITE" id="PS00178">
    <property type="entry name" value="AA_TRNA_LIGASE_I"/>
    <property type="match status" value="1"/>
</dbReference>
<dbReference type="InterPro" id="IPR002301">
    <property type="entry name" value="Ile-tRNA-ligase"/>
</dbReference>
<keyword evidence="6 12" id="KW-0067">ATP-binding</keyword>
<evidence type="ECO:0000256" key="6">
    <source>
        <dbReference type="ARBA" id="ARBA00022840"/>
    </source>
</evidence>
<evidence type="ECO:0000313" key="16">
    <source>
        <dbReference type="Proteomes" id="UP000190831"/>
    </source>
</evidence>
<evidence type="ECO:0000256" key="5">
    <source>
        <dbReference type="ARBA" id="ARBA00022741"/>
    </source>
</evidence>
<sequence length="989" mass="113254">MWGCSLRNYSKHAYQKTLLLPKTKFPSRSNLQNVFDRLIPQSSQALYQEQFDSFLEKFEALTTAERERFVQERLFVLHDGPPYANGDLHLGHALNKILKDIICRYNLTQGKYVFFKPGWDCHGLPIELKALKSLDAENCRMLPTKVRSLAAKHAQRTIKSQRQTFEKFAIMTDWNTPYTTMQRQFELDQLKIFQNMFEKGLIKRQFKPVFWGTVTKTALAEGELEYNENHKSTSAYVKFPLTQKSASALVLQHSLKPNIPIKYLIWTSTPWTLFSNRAICLNRKFEYSIVEKNKEYLIVESTLKDSILNDAPLGQTVSTLFGKELENTFYLNPLVGDETPRPVLHGDHVTNSAGTGLVHTAPGHGTDDYLIGVANGLEIFSPVDHEGRYKLDDLPFSLHETLTDPATRKPRHVQANETTTHILKLLSETEMLFRASEYTHSYPYDWRSKKPIIIRSTLQWFADLTNVKSLALESLKAVKFFPERGRNRLQSFIQSRNEWCISRQRSWGVPIPAFYKKDNPEEVLMTAETVDHIIKVIEKKGIDSWFADNTDNMAEWMPEKYQNECHLYRRGQDTVDVWFDSGSSWKVLENFYLKELGLEKPRDPLANVYLEGSDQHRGWFQSSLLTKVASTGEVSAPYGTIVTHGFTLDENGIKMSKSIGNIIAPDSIIGGNTGLALPALGVDGLRFLVAQSDFTTDIVAGPTVMKHVAEAMKKFRLTLRFILGNLQVTNGASKILNYDQLRKVDQYTLCKIQQLLNETKQNYENLNFSKVLSATLYHMNNHLSAFYFDITKDALYSDAAHSHKRLQIQTTLYHILDAYRSIMGPITPIMVQEAWNYLPKNWYEQDESSKGNGMITSPLGKPWKQLNIRDSEQLLQDFEHNHLAVLEAFNIAFHQLKGVTKSTQTTATLYYTGAYLPFTEEEMCDILQVSDFKVETQTCNDGTSLTLQNGEKATLVVKRSEMHECPRCWKHNSMKVDELCVRCSDVITC</sequence>
<evidence type="ECO:0000256" key="8">
    <source>
        <dbReference type="ARBA" id="ARBA00023146"/>
    </source>
</evidence>
<keyword evidence="16" id="KW-1185">Reference proteome</keyword>
<dbReference type="EC" id="6.1.1.5" evidence="3"/>
<protein>
    <recommendedName>
        <fullName evidence="11">Isoleucine--tRNA ligase, mitochondrial</fullName>
        <ecNumber evidence="3">6.1.1.5</ecNumber>
    </recommendedName>
    <alternativeName>
        <fullName evidence="9">Isoleucyl-tRNA synthetase</fullName>
    </alternativeName>
</protein>
<name>A0A1G4MI10_LACFM</name>
<reference evidence="15 16" key="1">
    <citation type="submission" date="2016-03" db="EMBL/GenBank/DDBJ databases">
        <authorList>
            <person name="Devillers H."/>
        </authorList>
    </citation>
    <scope>NUCLEOTIDE SEQUENCE [LARGE SCALE GENOMIC DNA]</scope>
    <source>
        <strain evidence="15">CBS 6772</strain>
    </source>
</reference>
<dbReference type="Gene3D" id="1.10.10.830">
    <property type="entry name" value="Ile-tRNA synthetase CP2 domain-like"/>
    <property type="match status" value="1"/>
</dbReference>
<evidence type="ECO:0000256" key="1">
    <source>
        <dbReference type="ARBA" id="ARBA00004173"/>
    </source>
</evidence>
<organism evidence="15 16">
    <name type="scientific">Lachancea fermentati</name>
    <name type="common">Zygosaccharomyces fermentati</name>
    <dbReference type="NCBI Taxonomy" id="4955"/>
    <lineage>
        <taxon>Eukaryota</taxon>
        <taxon>Fungi</taxon>
        <taxon>Dikarya</taxon>
        <taxon>Ascomycota</taxon>
        <taxon>Saccharomycotina</taxon>
        <taxon>Saccharomycetes</taxon>
        <taxon>Saccharomycetales</taxon>
        <taxon>Saccharomycetaceae</taxon>
        <taxon>Lachancea</taxon>
    </lineage>
</organism>
<dbReference type="OMA" id="PVYWGTE"/>
<comment type="similarity">
    <text evidence="2 12">Belongs to the class-I aminoacyl-tRNA synthetase family.</text>
</comment>
<dbReference type="Pfam" id="PF00133">
    <property type="entry name" value="tRNA-synt_1"/>
    <property type="match status" value="1"/>
</dbReference>
<dbReference type="InterPro" id="IPR009080">
    <property type="entry name" value="tRNAsynth_Ia_anticodon-bd"/>
</dbReference>
<dbReference type="AlphaFoldDB" id="A0A1G4MI10"/>
<evidence type="ECO:0000256" key="9">
    <source>
        <dbReference type="ARBA" id="ARBA00032665"/>
    </source>
</evidence>
<dbReference type="SUPFAM" id="SSF52374">
    <property type="entry name" value="Nucleotidylyl transferase"/>
    <property type="match status" value="1"/>
</dbReference>
<dbReference type="GO" id="GO:0004822">
    <property type="term" value="F:isoleucine-tRNA ligase activity"/>
    <property type="evidence" value="ECO:0007669"/>
    <property type="project" value="UniProtKB-EC"/>
</dbReference>
<dbReference type="InterPro" id="IPR013155">
    <property type="entry name" value="M/V/L/I-tRNA-synth_anticd-bd"/>
</dbReference>
<dbReference type="InterPro" id="IPR001412">
    <property type="entry name" value="aa-tRNA-synth_I_CS"/>
</dbReference>
<dbReference type="GO" id="GO:0006428">
    <property type="term" value="P:isoleucyl-tRNA aminoacylation"/>
    <property type="evidence" value="ECO:0007669"/>
    <property type="project" value="InterPro"/>
</dbReference>
<dbReference type="FunFam" id="3.40.50.620:FF:000111">
    <property type="entry name" value="Mitochondrial isoleucyl-tRNA synthetase"/>
    <property type="match status" value="1"/>
</dbReference>
<dbReference type="InterPro" id="IPR033708">
    <property type="entry name" value="Anticodon_Ile_BEm"/>
</dbReference>
<dbReference type="GO" id="GO:0005739">
    <property type="term" value="C:mitochondrion"/>
    <property type="evidence" value="ECO:0007669"/>
    <property type="project" value="UniProtKB-SubCell"/>
</dbReference>
<dbReference type="OrthoDB" id="10264412at2759"/>
<dbReference type="PRINTS" id="PR00984">
    <property type="entry name" value="TRNASYNTHILE"/>
</dbReference>
<dbReference type="GO" id="GO:0002161">
    <property type="term" value="F:aminoacyl-tRNA deacylase activity"/>
    <property type="evidence" value="ECO:0007669"/>
    <property type="project" value="InterPro"/>
</dbReference>
<dbReference type="InterPro" id="IPR050081">
    <property type="entry name" value="Ile-tRNA_ligase"/>
</dbReference>
<dbReference type="CDD" id="cd07960">
    <property type="entry name" value="Anticodon_Ia_Ile_BEm"/>
    <property type="match status" value="1"/>
</dbReference>
<keyword evidence="4 12" id="KW-0436">Ligase</keyword>
<dbReference type="PANTHER" id="PTHR42765:SF1">
    <property type="entry name" value="ISOLEUCINE--TRNA LIGASE, MITOCHONDRIAL"/>
    <property type="match status" value="1"/>
</dbReference>
<keyword evidence="7 12" id="KW-0648">Protein biosynthesis</keyword>
<dbReference type="Gene3D" id="3.40.50.620">
    <property type="entry name" value="HUPs"/>
    <property type="match status" value="2"/>
</dbReference>
<dbReference type="InterPro" id="IPR009008">
    <property type="entry name" value="Val/Leu/Ile-tRNA-synth_edit"/>
</dbReference>
<evidence type="ECO:0000313" key="15">
    <source>
        <dbReference type="EMBL" id="SCW03541.1"/>
    </source>
</evidence>
<dbReference type="NCBIfam" id="TIGR00392">
    <property type="entry name" value="ileS"/>
    <property type="match status" value="1"/>
</dbReference>
<evidence type="ECO:0000256" key="2">
    <source>
        <dbReference type="ARBA" id="ARBA00005594"/>
    </source>
</evidence>
<evidence type="ECO:0000259" key="14">
    <source>
        <dbReference type="Pfam" id="PF08264"/>
    </source>
</evidence>
<dbReference type="Proteomes" id="UP000190831">
    <property type="component" value="Chromosome G"/>
</dbReference>
<keyword evidence="5 12" id="KW-0547">Nucleotide-binding</keyword>
<proteinExistence type="inferred from homology"/>
<evidence type="ECO:0000256" key="3">
    <source>
        <dbReference type="ARBA" id="ARBA00013165"/>
    </source>
</evidence>
<dbReference type="Pfam" id="PF08264">
    <property type="entry name" value="Anticodon_1"/>
    <property type="match status" value="1"/>
</dbReference>
<dbReference type="GO" id="GO:0000049">
    <property type="term" value="F:tRNA binding"/>
    <property type="evidence" value="ECO:0007669"/>
    <property type="project" value="InterPro"/>
</dbReference>
<dbReference type="SUPFAM" id="SSF47323">
    <property type="entry name" value="Anticodon-binding domain of a subclass of class I aminoacyl-tRNA synthetases"/>
    <property type="match status" value="1"/>
</dbReference>
<evidence type="ECO:0000256" key="11">
    <source>
        <dbReference type="ARBA" id="ARBA00068280"/>
    </source>
</evidence>
<accession>A0A1G4MI10</accession>
<evidence type="ECO:0000256" key="4">
    <source>
        <dbReference type="ARBA" id="ARBA00022598"/>
    </source>
</evidence>
<gene>
    <name evidence="15" type="ORF">LAFE_0G12750G</name>
</gene>
<dbReference type="GO" id="GO:0032543">
    <property type="term" value="P:mitochondrial translation"/>
    <property type="evidence" value="ECO:0007669"/>
    <property type="project" value="TreeGrafter"/>
</dbReference>
<keyword evidence="8 12" id="KW-0030">Aminoacyl-tRNA synthetase</keyword>
<evidence type="ECO:0000256" key="12">
    <source>
        <dbReference type="RuleBase" id="RU363035"/>
    </source>
</evidence>
<feature type="domain" description="Methionyl/Valyl/Leucyl/Isoleucyl-tRNA synthetase anticodon-binding" evidence="14">
    <location>
        <begin position="745"/>
        <end position="848"/>
    </location>
</feature>
<comment type="catalytic activity">
    <reaction evidence="10">
        <text>tRNA(Ile) + L-isoleucine + ATP = L-isoleucyl-tRNA(Ile) + AMP + diphosphate</text>
        <dbReference type="Rhea" id="RHEA:11060"/>
        <dbReference type="Rhea" id="RHEA-COMP:9666"/>
        <dbReference type="Rhea" id="RHEA-COMP:9695"/>
        <dbReference type="ChEBI" id="CHEBI:30616"/>
        <dbReference type="ChEBI" id="CHEBI:33019"/>
        <dbReference type="ChEBI" id="CHEBI:58045"/>
        <dbReference type="ChEBI" id="CHEBI:78442"/>
        <dbReference type="ChEBI" id="CHEBI:78528"/>
        <dbReference type="ChEBI" id="CHEBI:456215"/>
        <dbReference type="EC" id="6.1.1.5"/>
    </reaction>
</comment>
<dbReference type="GO" id="GO:0005524">
    <property type="term" value="F:ATP binding"/>
    <property type="evidence" value="ECO:0007669"/>
    <property type="project" value="UniProtKB-KW"/>
</dbReference>
<feature type="domain" description="Aminoacyl-tRNA synthetase class Ia" evidence="13">
    <location>
        <begin position="71"/>
        <end position="698"/>
    </location>
</feature>
<dbReference type="InterPro" id="IPR014729">
    <property type="entry name" value="Rossmann-like_a/b/a_fold"/>
</dbReference>
<evidence type="ECO:0000256" key="7">
    <source>
        <dbReference type="ARBA" id="ARBA00022917"/>
    </source>
</evidence>
<comment type="subcellular location">
    <subcellularLocation>
        <location evidence="1">Mitochondrion</location>
    </subcellularLocation>
</comment>
<dbReference type="EMBL" id="LT598486">
    <property type="protein sequence ID" value="SCW03541.1"/>
    <property type="molecule type" value="Genomic_DNA"/>
</dbReference>
<evidence type="ECO:0000259" key="13">
    <source>
        <dbReference type="Pfam" id="PF00133"/>
    </source>
</evidence>
<dbReference type="STRING" id="4955.A0A1G4MI10"/>
<dbReference type="Gene3D" id="3.90.740.10">
    <property type="entry name" value="Valyl/Leucyl/Isoleucyl-tRNA synthetase, editing domain"/>
    <property type="match status" value="1"/>
</dbReference>
<dbReference type="PANTHER" id="PTHR42765">
    <property type="entry name" value="SOLEUCYL-TRNA SYNTHETASE"/>
    <property type="match status" value="1"/>
</dbReference>
<dbReference type="Gene3D" id="1.10.730.20">
    <property type="match status" value="1"/>
</dbReference>
<dbReference type="SUPFAM" id="SSF50677">
    <property type="entry name" value="ValRS/IleRS/LeuRS editing domain"/>
    <property type="match status" value="1"/>
</dbReference>
<evidence type="ECO:0000256" key="10">
    <source>
        <dbReference type="ARBA" id="ARBA00048359"/>
    </source>
</evidence>
<dbReference type="InterPro" id="IPR002300">
    <property type="entry name" value="aa-tRNA-synth_Ia"/>
</dbReference>